<accession>A0ABR9KR87</accession>
<sequence length="55" mass="5825">MGRMVMLVAGALLALWVLFAFVVPMIMGLLKLALIVGVIAVIVFIAVSLVGRTAR</sequence>
<dbReference type="Proteomes" id="UP000661607">
    <property type="component" value="Unassembled WGS sequence"/>
</dbReference>
<dbReference type="EMBL" id="JADBEF010000001">
    <property type="protein sequence ID" value="MBE1564539.1"/>
    <property type="molecule type" value="Genomic_DNA"/>
</dbReference>
<keyword evidence="1" id="KW-1133">Transmembrane helix</keyword>
<evidence type="ECO:0000313" key="3">
    <source>
        <dbReference type="Proteomes" id="UP000661607"/>
    </source>
</evidence>
<keyword evidence="3" id="KW-1185">Reference proteome</keyword>
<evidence type="ECO:0000256" key="1">
    <source>
        <dbReference type="SAM" id="Phobius"/>
    </source>
</evidence>
<feature type="transmembrane region" description="Helical" evidence="1">
    <location>
        <begin position="30"/>
        <end position="51"/>
    </location>
</feature>
<proteinExistence type="predicted"/>
<keyword evidence="1" id="KW-0472">Membrane</keyword>
<name>A0ABR9KR87_9ACTN</name>
<organism evidence="2 3">
    <name type="scientific">Nonomuraea africana</name>
    <dbReference type="NCBI Taxonomy" id="46171"/>
    <lineage>
        <taxon>Bacteria</taxon>
        <taxon>Bacillati</taxon>
        <taxon>Actinomycetota</taxon>
        <taxon>Actinomycetes</taxon>
        <taxon>Streptosporangiales</taxon>
        <taxon>Streptosporangiaceae</taxon>
        <taxon>Nonomuraea</taxon>
    </lineage>
</organism>
<gene>
    <name evidence="2" type="ORF">H4W81_007318</name>
</gene>
<dbReference type="RefSeq" id="WP_192781481.1">
    <property type="nucleotide sequence ID" value="NZ_BAAASY010000031.1"/>
</dbReference>
<protein>
    <recommendedName>
        <fullName evidence="4">DUF2207 domain-containing protein</fullName>
    </recommendedName>
</protein>
<evidence type="ECO:0000313" key="2">
    <source>
        <dbReference type="EMBL" id="MBE1564539.1"/>
    </source>
</evidence>
<reference evidence="2 3" key="1">
    <citation type="submission" date="2020-10" db="EMBL/GenBank/DDBJ databases">
        <title>Sequencing the genomes of 1000 actinobacteria strains.</title>
        <authorList>
            <person name="Klenk H.-P."/>
        </authorList>
    </citation>
    <scope>NUCLEOTIDE SEQUENCE [LARGE SCALE GENOMIC DNA]</scope>
    <source>
        <strain evidence="2 3">DSM 43748</strain>
    </source>
</reference>
<comment type="caution">
    <text evidence="2">The sequence shown here is derived from an EMBL/GenBank/DDBJ whole genome shotgun (WGS) entry which is preliminary data.</text>
</comment>
<keyword evidence="1" id="KW-0812">Transmembrane</keyword>
<evidence type="ECO:0008006" key="4">
    <source>
        <dbReference type="Google" id="ProtNLM"/>
    </source>
</evidence>